<dbReference type="KEGG" id="err:DVR09_02585"/>
<accession>A0A345YBR4</accession>
<gene>
    <name evidence="2" type="ORF">DVR09_02585</name>
</gene>
<name>A0A345YBR4_9SPHN</name>
<keyword evidence="3" id="KW-1185">Reference proteome</keyword>
<evidence type="ECO:0000256" key="1">
    <source>
        <dbReference type="SAM" id="Phobius"/>
    </source>
</evidence>
<evidence type="ECO:0000313" key="2">
    <source>
        <dbReference type="EMBL" id="AXK41366.1"/>
    </source>
</evidence>
<dbReference type="RefSeq" id="WP_115415554.1">
    <property type="nucleotide sequence ID" value="NZ_CP031357.1"/>
</dbReference>
<evidence type="ECO:0008006" key="4">
    <source>
        <dbReference type="Google" id="ProtNLM"/>
    </source>
</evidence>
<keyword evidence="1" id="KW-0472">Membrane</keyword>
<dbReference type="Proteomes" id="UP000254508">
    <property type="component" value="Chromosome"/>
</dbReference>
<keyword evidence="1" id="KW-1133">Transmembrane helix</keyword>
<evidence type="ECO:0000313" key="3">
    <source>
        <dbReference type="Proteomes" id="UP000254508"/>
    </source>
</evidence>
<reference evidence="3" key="1">
    <citation type="submission" date="2018-07" db="EMBL/GenBank/DDBJ databases">
        <title>Genome sequence of Erythrobacter strain YH-07, an antagonistic bacterium isolated from Yellow Sea.</title>
        <authorList>
            <person name="Tang T."/>
            <person name="Liu Q."/>
            <person name="Sun X."/>
        </authorList>
    </citation>
    <scope>NUCLEOTIDE SEQUENCE [LARGE SCALE GENOMIC DNA]</scope>
    <source>
        <strain evidence="3">YH-07</strain>
    </source>
</reference>
<dbReference type="EMBL" id="CP031357">
    <property type="protein sequence ID" value="AXK41366.1"/>
    <property type="molecule type" value="Genomic_DNA"/>
</dbReference>
<organism evidence="2 3">
    <name type="scientific">Erythrobacter aureus</name>
    <dbReference type="NCBI Taxonomy" id="2182384"/>
    <lineage>
        <taxon>Bacteria</taxon>
        <taxon>Pseudomonadati</taxon>
        <taxon>Pseudomonadota</taxon>
        <taxon>Alphaproteobacteria</taxon>
        <taxon>Sphingomonadales</taxon>
        <taxon>Erythrobacteraceae</taxon>
        <taxon>Erythrobacter/Porphyrobacter group</taxon>
        <taxon>Erythrobacter</taxon>
    </lineage>
</organism>
<feature type="transmembrane region" description="Helical" evidence="1">
    <location>
        <begin position="42"/>
        <end position="59"/>
    </location>
</feature>
<protein>
    <recommendedName>
        <fullName evidence="4">DUF3784 domain-containing protein</fullName>
    </recommendedName>
</protein>
<feature type="transmembrane region" description="Helical" evidence="1">
    <location>
        <begin position="66"/>
        <end position="84"/>
    </location>
</feature>
<dbReference type="OrthoDB" id="7391761at2"/>
<sequence length="88" mass="9538">MSLGIIFVLGIVNFALHRAVLDSNHPLLDTLPASFRSGGGRFALAFEFVVLLTAMLLAGHGWPAAAWAYGFYSFLNGITAWLILNGRM</sequence>
<keyword evidence="1" id="KW-0812">Transmembrane</keyword>
<proteinExistence type="predicted"/>
<dbReference type="AlphaFoldDB" id="A0A345YBR4"/>